<comment type="caution">
    <text evidence="1">The sequence shown here is derived from an EMBL/GenBank/DDBJ whole genome shotgun (WGS) entry which is preliminary data.</text>
</comment>
<keyword evidence="2" id="KW-1185">Reference proteome</keyword>
<proteinExistence type="predicted"/>
<name>A0A565ALY4_9BRAS</name>
<evidence type="ECO:0000313" key="2">
    <source>
        <dbReference type="Proteomes" id="UP000489600"/>
    </source>
</evidence>
<organism evidence="1 2">
    <name type="scientific">Arabis nemorensis</name>
    <dbReference type="NCBI Taxonomy" id="586526"/>
    <lineage>
        <taxon>Eukaryota</taxon>
        <taxon>Viridiplantae</taxon>
        <taxon>Streptophyta</taxon>
        <taxon>Embryophyta</taxon>
        <taxon>Tracheophyta</taxon>
        <taxon>Spermatophyta</taxon>
        <taxon>Magnoliopsida</taxon>
        <taxon>eudicotyledons</taxon>
        <taxon>Gunneridae</taxon>
        <taxon>Pentapetalae</taxon>
        <taxon>rosids</taxon>
        <taxon>malvids</taxon>
        <taxon>Brassicales</taxon>
        <taxon>Brassicaceae</taxon>
        <taxon>Arabideae</taxon>
        <taxon>Arabis</taxon>
    </lineage>
</organism>
<dbReference type="AlphaFoldDB" id="A0A565ALY4"/>
<accession>A0A565ALY4</accession>
<gene>
    <name evidence="1" type="ORF">ANE_LOCUS862</name>
</gene>
<protein>
    <submittedName>
        <fullName evidence="1">Uncharacterized protein</fullName>
    </submittedName>
</protein>
<dbReference type="Proteomes" id="UP000489600">
    <property type="component" value="Unassembled WGS sequence"/>
</dbReference>
<evidence type="ECO:0000313" key="1">
    <source>
        <dbReference type="EMBL" id="VVA90417.1"/>
    </source>
</evidence>
<sequence>MVRSHWCRGNEVKPREVKLNHDEVNLDHRRDEAYLLADRRGARRGGASKRTLGRQVAVDAR</sequence>
<reference evidence="1" key="1">
    <citation type="submission" date="2019-07" db="EMBL/GenBank/DDBJ databases">
        <authorList>
            <person name="Dittberner H."/>
        </authorList>
    </citation>
    <scope>NUCLEOTIDE SEQUENCE [LARGE SCALE GENOMIC DNA]</scope>
</reference>
<dbReference type="EMBL" id="CABITT030000001">
    <property type="protein sequence ID" value="VVA90417.1"/>
    <property type="molecule type" value="Genomic_DNA"/>
</dbReference>